<gene>
    <name evidence="2" type="ORF">GKZ28_27660</name>
</gene>
<dbReference type="InterPro" id="IPR002559">
    <property type="entry name" value="Transposase_11"/>
</dbReference>
<sequence length="64" mass="7564">MTHYRCGEREIAENLIDQMLNLGSYNDLILFDRGYPSKDFITFIESRKLKYLMRVSSGFLRVVV</sequence>
<comment type="caution">
    <text evidence="2">The sequence shown here is derived from an EMBL/GenBank/DDBJ whole genome shotgun (WGS) entry which is preliminary data.</text>
</comment>
<dbReference type="Proteomes" id="UP000656077">
    <property type="component" value="Unassembled WGS sequence"/>
</dbReference>
<dbReference type="GO" id="GO:0004803">
    <property type="term" value="F:transposase activity"/>
    <property type="evidence" value="ECO:0007669"/>
    <property type="project" value="InterPro"/>
</dbReference>
<evidence type="ECO:0000313" key="2">
    <source>
        <dbReference type="EMBL" id="MVX67390.1"/>
    </source>
</evidence>
<protein>
    <submittedName>
        <fullName evidence="2">Transposase</fullName>
    </submittedName>
</protein>
<evidence type="ECO:0000259" key="1">
    <source>
        <dbReference type="Pfam" id="PF01609"/>
    </source>
</evidence>
<dbReference type="GO" id="GO:0006313">
    <property type="term" value="P:DNA transposition"/>
    <property type="evidence" value="ECO:0007669"/>
    <property type="project" value="InterPro"/>
</dbReference>
<feature type="domain" description="Transposase IS4-like" evidence="1">
    <location>
        <begin position="7"/>
        <end position="56"/>
    </location>
</feature>
<dbReference type="GO" id="GO:0003677">
    <property type="term" value="F:DNA binding"/>
    <property type="evidence" value="ECO:0007669"/>
    <property type="project" value="InterPro"/>
</dbReference>
<feature type="non-terminal residue" evidence="2">
    <location>
        <position position="64"/>
    </location>
</feature>
<dbReference type="AlphaFoldDB" id="A0A964W5I4"/>
<dbReference type="EMBL" id="WSRQ01000136">
    <property type="protein sequence ID" value="MVX67390.1"/>
    <property type="molecule type" value="Genomic_DNA"/>
</dbReference>
<proteinExistence type="predicted"/>
<name>A0A964W5I4_9CLOT</name>
<evidence type="ECO:0000313" key="3">
    <source>
        <dbReference type="Proteomes" id="UP000656077"/>
    </source>
</evidence>
<accession>A0A964W5I4</accession>
<reference evidence="2" key="1">
    <citation type="submission" date="2019-12" db="EMBL/GenBank/DDBJ databases">
        <title>Microbes associate with the intestines of laboratory mice.</title>
        <authorList>
            <person name="Navarre W."/>
            <person name="Wong E."/>
        </authorList>
    </citation>
    <scope>NUCLEOTIDE SEQUENCE</scope>
    <source>
        <strain evidence="2">NM79_F5</strain>
    </source>
</reference>
<organism evidence="2 3">
    <name type="scientific">Clostridium chromiireducens</name>
    <dbReference type="NCBI Taxonomy" id="225345"/>
    <lineage>
        <taxon>Bacteria</taxon>
        <taxon>Bacillati</taxon>
        <taxon>Bacillota</taxon>
        <taxon>Clostridia</taxon>
        <taxon>Eubacteriales</taxon>
        <taxon>Clostridiaceae</taxon>
        <taxon>Clostridium</taxon>
    </lineage>
</organism>
<dbReference type="RefSeq" id="WP_160361788.1">
    <property type="nucleotide sequence ID" value="NZ_WSRQ01000136.1"/>
</dbReference>
<dbReference type="Pfam" id="PF01609">
    <property type="entry name" value="DDE_Tnp_1"/>
    <property type="match status" value="1"/>
</dbReference>